<sequence>MDWPASPSGTAVATDLGMLIQSAALFKAKVLSLKSFAGLLPGRYAFLR</sequence>
<name>A0A841PLE7_9HYPH</name>
<reference evidence="1 2" key="1">
    <citation type="submission" date="2020-08" db="EMBL/GenBank/DDBJ databases">
        <title>Genomic Encyclopedia of Type Strains, Phase IV (KMG-IV): sequencing the most valuable type-strain genomes for metagenomic binning, comparative biology and taxonomic classification.</title>
        <authorList>
            <person name="Goeker M."/>
        </authorList>
    </citation>
    <scope>NUCLEOTIDE SEQUENCE [LARGE SCALE GENOMIC DNA]</scope>
    <source>
        <strain evidence="1 2">DSM 100039</strain>
    </source>
</reference>
<proteinExistence type="predicted"/>
<evidence type="ECO:0000313" key="1">
    <source>
        <dbReference type="EMBL" id="MBB6413488.1"/>
    </source>
</evidence>
<keyword evidence="2" id="KW-1185">Reference proteome</keyword>
<protein>
    <submittedName>
        <fullName evidence="1">Uncharacterized protein</fullName>
    </submittedName>
</protein>
<accession>A0A841PLE7</accession>
<dbReference type="Proteomes" id="UP000556329">
    <property type="component" value="Unassembled WGS sequence"/>
</dbReference>
<dbReference type="AlphaFoldDB" id="A0A841PLE7"/>
<gene>
    <name evidence="1" type="ORF">HNQ71_006192</name>
</gene>
<comment type="caution">
    <text evidence="1">The sequence shown here is derived from an EMBL/GenBank/DDBJ whole genome shotgun (WGS) entry which is preliminary data.</text>
</comment>
<evidence type="ECO:0000313" key="2">
    <source>
        <dbReference type="Proteomes" id="UP000556329"/>
    </source>
</evidence>
<dbReference type="EMBL" id="JACHEF010000008">
    <property type="protein sequence ID" value="MBB6413488.1"/>
    <property type="molecule type" value="Genomic_DNA"/>
</dbReference>
<organism evidence="1 2">
    <name type="scientific">Mesorhizobium sangaii</name>
    <dbReference type="NCBI Taxonomy" id="505389"/>
    <lineage>
        <taxon>Bacteria</taxon>
        <taxon>Pseudomonadati</taxon>
        <taxon>Pseudomonadota</taxon>
        <taxon>Alphaproteobacteria</taxon>
        <taxon>Hyphomicrobiales</taxon>
        <taxon>Phyllobacteriaceae</taxon>
        <taxon>Mesorhizobium</taxon>
    </lineage>
</organism>
<dbReference type="RefSeq" id="WP_184877353.1">
    <property type="nucleotide sequence ID" value="NZ_JACHEF010000008.1"/>
</dbReference>